<sequence length="104" mass="11728">RIEGVVVCAEHADAVRTAHSEMVEAAERRARRKERDLSDKAWRALLHAVWKRVQLAREESNFGGDNKFGERKDGAGNVVNLTITPESMDEPMYDAVADADYEEI</sequence>
<dbReference type="AlphaFoldDB" id="A0A061SJD0"/>
<proteinExistence type="predicted"/>
<evidence type="ECO:0000313" key="1">
    <source>
        <dbReference type="EMBL" id="JAC82826.1"/>
    </source>
</evidence>
<dbReference type="EMBL" id="GBEZ01002205">
    <property type="protein sequence ID" value="JAC82826.1"/>
    <property type="molecule type" value="Transcribed_RNA"/>
</dbReference>
<name>A0A061SJD0_9CHLO</name>
<accession>A0A061SJD0</accession>
<feature type="non-terminal residue" evidence="1">
    <location>
        <position position="1"/>
    </location>
</feature>
<organism evidence="1">
    <name type="scientific">Tetraselmis sp. GSL018</name>
    <dbReference type="NCBI Taxonomy" id="582737"/>
    <lineage>
        <taxon>Eukaryota</taxon>
        <taxon>Viridiplantae</taxon>
        <taxon>Chlorophyta</taxon>
        <taxon>core chlorophytes</taxon>
        <taxon>Chlorodendrophyceae</taxon>
        <taxon>Chlorodendrales</taxon>
        <taxon>Chlorodendraceae</taxon>
        <taxon>Tetraselmis</taxon>
    </lineage>
</organism>
<gene>
    <name evidence="1" type="ORF">TSPGSL018_4783</name>
</gene>
<reference evidence="1" key="1">
    <citation type="submission" date="2014-05" db="EMBL/GenBank/DDBJ databases">
        <title>The transcriptome of the halophilic microalga Tetraselmis sp. GSL018 isolated from the Great Salt Lake, Utah.</title>
        <authorList>
            <person name="Jinkerson R.E."/>
            <person name="D'Adamo S."/>
            <person name="Posewitz M.C."/>
        </authorList>
    </citation>
    <scope>NUCLEOTIDE SEQUENCE</scope>
    <source>
        <strain evidence="1">GSL018</strain>
    </source>
</reference>
<protein>
    <submittedName>
        <fullName evidence="1">Uncharacterized protein</fullName>
    </submittedName>
</protein>